<dbReference type="Proteomes" id="UP000198923">
    <property type="component" value="Unassembled WGS sequence"/>
</dbReference>
<proteinExistence type="predicted"/>
<dbReference type="STRING" id="504805.SAMN05421505_11417"/>
<evidence type="ECO:0000256" key="2">
    <source>
        <dbReference type="ARBA" id="ARBA00022801"/>
    </source>
</evidence>
<organism evidence="5 6">
    <name type="scientific">Sinosporangium album</name>
    <dbReference type="NCBI Taxonomy" id="504805"/>
    <lineage>
        <taxon>Bacteria</taxon>
        <taxon>Bacillati</taxon>
        <taxon>Actinomycetota</taxon>
        <taxon>Actinomycetes</taxon>
        <taxon>Streptosporangiales</taxon>
        <taxon>Streptosporangiaceae</taxon>
        <taxon>Sinosporangium</taxon>
    </lineage>
</organism>
<dbReference type="InterPro" id="IPR050248">
    <property type="entry name" value="Polysacc_deacetylase_ArnD"/>
</dbReference>
<evidence type="ECO:0000259" key="4">
    <source>
        <dbReference type="PROSITE" id="PS51677"/>
    </source>
</evidence>
<dbReference type="CDD" id="cd10917">
    <property type="entry name" value="CE4_NodB_like_6s_7s"/>
    <property type="match status" value="1"/>
</dbReference>
<evidence type="ECO:0000313" key="5">
    <source>
        <dbReference type="EMBL" id="SDH31492.1"/>
    </source>
</evidence>
<feature type="domain" description="NodB homology" evidence="4">
    <location>
        <begin position="44"/>
        <end position="220"/>
    </location>
</feature>
<dbReference type="EMBL" id="FNCN01000014">
    <property type="protein sequence ID" value="SDH31492.1"/>
    <property type="molecule type" value="Genomic_DNA"/>
</dbReference>
<dbReference type="Gene3D" id="3.20.20.370">
    <property type="entry name" value="Glycoside hydrolase/deacetylase"/>
    <property type="match status" value="1"/>
</dbReference>
<dbReference type="Pfam" id="PF01522">
    <property type="entry name" value="Polysacc_deac_1"/>
    <property type="match status" value="1"/>
</dbReference>
<reference evidence="5 6" key="1">
    <citation type="submission" date="2016-10" db="EMBL/GenBank/DDBJ databases">
        <authorList>
            <person name="de Groot N.N."/>
        </authorList>
    </citation>
    <scope>NUCLEOTIDE SEQUENCE [LARGE SCALE GENOMIC DNA]</scope>
    <source>
        <strain evidence="5 6">CPCC 201354</strain>
    </source>
</reference>
<evidence type="ECO:0000256" key="3">
    <source>
        <dbReference type="SAM" id="SignalP"/>
    </source>
</evidence>
<dbReference type="InterPro" id="IPR002509">
    <property type="entry name" value="NODB_dom"/>
</dbReference>
<name>A0A1G8BE13_9ACTN</name>
<dbReference type="PROSITE" id="PS51677">
    <property type="entry name" value="NODB"/>
    <property type="match status" value="1"/>
</dbReference>
<gene>
    <name evidence="5" type="ORF">SAMN05421505_11417</name>
</gene>
<feature type="chain" id="PRO_5038683036" evidence="3">
    <location>
        <begin position="28"/>
        <end position="239"/>
    </location>
</feature>
<dbReference type="InterPro" id="IPR011330">
    <property type="entry name" value="Glyco_hydro/deAcase_b/a-brl"/>
</dbReference>
<keyword evidence="6" id="KW-1185">Reference proteome</keyword>
<dbReference type="GO" id="GO:0016020">
    <property type="term" value="C:membrane"/>
    <property type="evidence" value="ECO:0007669"/>
    <property type="project" value="TreeGrafter"/>
</dbReference>
<feature type="signal peptide" evidence="3">
    <location>
        <begin position="1"/>
        <end position="27"/>
    </location>
</feature>
<dbReference type="AlphaFoldDB" id="A0A1G8BE13"/>
<keyword evidence="2" id="KW-0378">Hydrolase</keyword>
<keyword evidence="3" id="KW-0732">Signal</keyword>
<dbReference type="PANTHER" id="PTHR10587:SF133">
    <property type="entry name" value="CHITIN DEACETYLASE 1-RELATED"/>
    <property type="match status" value="1"/>
</dbReference>
<dbReference type="GO" id="GO:0016810">
    <property type="term" value="F:hydrolase activity, acting on carbon-nitrogen (but not peptide) bonds"/>
    <property type="evidence" value="ECO:0007669"/>
    <property type="project" value="InterPro"/>
</dbReference>
<dbReference type="GO" id="GO:0005975">
    <property type="term" value="P:carbohydrate metabolic process"/>
    <property type="evidence" value="ECO:0007669"/>
    <property type="project" value="InterPro"/>
</dbReference>
<dbReference type="GO" id="GO:0046872">
    <property type="term" value="F:metal ion binding"/>
    <property type="evidence" value="ECO:0007669"/>
    <property type="project" value="UniProtKB-KW"/>
</dbReference>
<sequence>MPRLIRSLLATACAAAVLTAASGAANAAAAESTAKAKVDCTAVKCIALTFDDGPGKYAGELLDTLKKHKAKATFFLQGQYVKSRPTLAKRIAQEGHELGNHSYSHKNFTNISIEDINTEVTSTQDVVHQVTGKRPTLLRPPYGLSSPDVEQVATELKLPIILWNAGSRDWALRDTKAITKQVLSVAERDAVVLMHDWVPQTVQAMPEILTELTKQGYALVSASEVLGDKLPAAGETYRG</sequence>
<dbReference type="SUPFAM" id="SSF88713">
    <property type="entry name" value="Glycoside hydrolase/deacetylase"/>
    <property type="match status" value="1"/>
</dbReference>
<evidence type="ECO:0000313" key="6">
    <source>
        <dbReference type="Proteomes" id="UP000198923"/>
    </source>
</evidence>
<dbReference type="OrthoDB" id="3521160at2"/>
<evidence type="ECO:0000256" key="1">
    <source>
        <dbReference type="ARBA" id="ARBA00022723"/>
    </source>
</evidence>
<keyword evidence="1" id="KW-0479">Metal-binding</keyword>
<dbReference type="PANTHER" id="PTHR10587">
    <property type="entry name" value="GLYCOSYL TRANSFERASE-RELATED"/>
    <property type="match status" value="1"/>
</dbReference>
<protein>
    <submittedName>
        <fullName evidence="5">Peptidoglycan/xylan/chitin deacetylase, PgdA/CDA1 family</fullName>
    </submittedName>
</protein>
<dbReference type="RefSeq" id="WP_093171341.1">
    <property type="nucleotide sequence ID" value="NZ_FNCN01000014.1"/>
</dbReference>
<accession>A0A1G8BE13</accession>